<protein>
    <submittedName>
        <fullName evidence="1">Uncharacterized protein</fullName>
    </submittedName>
</protein>
<evidence type="ECO:0000313" key="1">
    <source>
        <dbReference type="EMBL" id="TDA40062.1"/>
    </source>
</evidence>
<dbReference type="GO" id="GO:0070490">
    <property type="term" value="P:protein pupylation"/>
    <property type="evidence" value="ECO:0007669"/>
    <property type="project" value="TreeGrafter"/>
</dbReference>
<name>A0A523BGS7_9CREN</name>
<dbReference type="GO" id="GO:0019941">
    <property type="term" value="P:modification-dependent protein catabolic process"/>
    <property type="evidence" value="ECO:0007669"/>
    <property type="project" value="InterPro"/>
</dbReference>
<evidence type="ECO:0000313" key="2">
    <source>
        <dbReference type="Proteomes" id="UP000315399"/>
    </source>
</evidence>
<reference evidence="1 2" key="1">
    <citation type="journal article" date="2019" name="Nat. Microbiol.">
        <title>Expanding anaerobic alkane metabolism in the domain of Archaea.</title>
        <authorList>
            <person name="Wang Y."/>
            <person name="Wegener G."/>
            <person name="Hou J."/>
            <person name="Wang F."/>
            <person name="Xiao X."/>
        </authorList>
    </citation>
    <scope>NUCLEOTIDE SEQUENCE [LARGE SCALE GENOMIC DNA]</scope>
    <source>
        <strain evidence="1">WYZ-LMO10</strain>
    </source>
</reference>
<dbReference type="GO" id="GO:0010498">
    <property type="term" value="P:proteasomal protein catabolic process"/>
    <property type="evidence" value="ECO:0007669"/>
    <property type="project" value="InterPro"/>
</dbReference>
<dbReference type="PANTHER" id="PTHR42307">
    <property type="entry name" value="PUP DEAMIDASE/DEPUPYLASE"/>
    <property type="match status" value="1"/>
</dbReference>
<dbReference type="Proteomes" id="UP000315399">
    <property type="component" value="Unassembled WGS sequence"/>
</dbReference>
<dbReference type="InterPro" id="IPR004347">
    <property type="entry name" value="Pup_ligase/deamidase"/>
</dbReference>
<gene>
    <name evidence="1" type="ORF">DSO08_00585</name>
</gene>
<dbReference type="AlphaFoldDB" id="A0A523BGS7"/>
<dbReference type="EMBL" id="QNVH01000003">
    <property type="protein sequence ID" value="TDA40062.1"/>
    <property type="molecule type" value="Genomic_DNA"/>
</dbReference>
<dbReference type="Pfam" id="PF03136">
    <property type="entry name" value="Pup_ligase"/>
    <property type="match status" value="1"/>
</dbReference>
<organism evidence="1 2">
    <name type="scientific">Thermoproteota archaeon</name>
    <dbReference type="NCBI Taxonomy" id="2056631"/>
    <lineage>
        <taxon>Archaea</taxon>
        <taxon>Thermoproteota</taxon>
    </lineage>
</organism>
<dbReference type="GO" id="GO:0005524">
    <property type="term" value="F:ATP binding"/>
    <property type="evidence" value="ECO:0007669"/>
    <property type="project" value="TreeGrafter"/>
</dbReference>
<comment type="caution">
    <text evidence="1">The sequence shown here is derived from an EMBL/GenBank/DDBJ whole genome shotgun (WGS) entry which is preliminary data.</text>
</comment>
<dbReference type="PANTHER" id="PTHR42307:SF2">
    <property type="entry name" value="PUP DEAMIDASE_DEPUPYLASE"/>
    <property type="match status" value="1"/>
</dbReference>
<sequence>MKILREMARGIEYEFSVNRYPPILPGIQLSDLVGRTINSIRDLGFVSGVNWSVEDEIGNLTYERGLMDSWLFYEGPYEVALNGMRIYDDAQHLELSTPVFRDPLDAVVYDKVAERLAFLGINRLKETHGEVYCYKNNTSLLKGALGYESVAWGTHVNFCVKRSVFNYDKWSSLEEMLVPFMVSRVPLIGGGGVLPKREDYTFEPPTSSRLRGDRLVYVVSPRAVFIKQISSIDTTVERGFLNLRDEPHADPEKYWRLHDINHEALRSDFQIFLRDALEVFVLRAAEEGLLANPPKISDPFDAVKKVASETRSIDQSIGLKGGGSGRLLSDIFAFYIGAAERLIEDKGDSEDMRVLKTIEGVAQKLGEGRFEDLGGSLDWIAKMLLVEEYGARGDEMTTICNQYSLLDDSTGFYTGDEYKSADSLFDPEASASFLAAVFPQAEKIKEHVRGGLSNPPSDTRDYLRTEIVKRFPTEITKMNWWKIYFKGGQIQLSEPLKYGKEEADDLLRAKSLNELSLLLKR</sequence>
<proteinExistence type="predicted"/>
<accession>A0A523BGS7</accession>